<sequence>MIFQKHYLDYRENLQMSDFELFNQALNEYEKTTQPEPPILASPQSDEDDSPDLLSSSDDDDGKDVSCLHNNTANEKGIDVCIDCGEEITKKIQHTKEWRYYGQSDTRHSSDPNRVQIRKSEERNIYKDVENMGFSDKIVSEANKIYFQVTQGQIFRGNSRKSIVFACIFHAYKLSGKPQSHEKLIHVFNLNRKTGLKGLKHVNLHAPKNSSIRTTYITPINLVEEIMEKFSATQEQKDEVINLYHQIKNKSSRLNRSRPQSVASGLVYFWICRKKKDITLKQFIKKVSLSELTVNKIAKEISDVIGDGSVIE</sequence>
<feature type="domain" description="Transcription factor TFIIB cyclin-like" evidence="2">
    <location>
        <begin position="123"/>
        <end position="195"/>
    </location>
</feature>
<evidence type="ECO:0000259" key="2">
    <source>
        <dbReference type="Pfam" id="PF00382"/>
    </source>
</evidence>
<dbReference type="EMBL" id="MN740668">
    <property type="protein sequence ID" value="QHU06832.1"/>
    <property type="molecule type" value="Genomic_DNA"/>
</dbReference>
<organism evidence="3">
    <name type="scientific">viral metagenome</name>
    <dbReference type="NCBI Taxonomy" id="1070528"/>
    <lineage>
        <taxon>unclassified sequences</taxon>
        <taxon>metagenomes</taxon>
        <taxon>organismal metagenomes</taxon>
    </lineage>
</organism>
<feature type="region of interest" description="Disordered" evidence="1">
    <location>
        <begin position="34"/>
        <end position="69"/>
    </location>
</feature>
<dbReference type="InterPro" id="IPR036915">
    <property type="entry name" value="Cyclin-like_sf"/>
</dbReference>
<evidence type="ECO:0000256" key="1">
    <source>
        <dbReference type="SAM" id="MobiDB-lite"/>
    </source>
</evidence>
<evidence type="ECO:0000313" key="3">
    <source>
        <dbReference type="EMBL" id="QHU06832.1"/>
    </source>
</evidence>
<dbReference type="Gene3D" id="1.10.472.10">
    <property type="entry name" value="Cyclin-like"/>
    <property type="match status" value="2"/>
</dbReference>
<dbReference type="SUPFAM" id="SSF47954">
    <property type="entry name" value="Cyclin-like"/>
    <property type="match status" value="2"/>
</dbReference>
<accession>A0A6C0JMB6</accession>
<dbReference type="InterPro" id="IPR013150">
    <property type="entry name" value="TFIIB_cyclin"/>
</dbReference>
<dbReference type="AlphaFoldDB" id="A0A6C0JMB6"/>
<dbReference type="Pfam" id="PF00382">
    <property type="entry name" value="TFIIB"/>
    <property type="match status" value="1"/>
</dbReference>
<feature type="compositionally biased region" description="Acidic residues" evidence="1">
    <location>
        <begin position="45"/>
        <end position="62"/>
    </location>
</feature>
<name>A0A6C0JMB6_9ZZZZ</name>
<proteinExistence type="predicted"/>
<dbReference type="GO" id="GO:0017025">
    <property type="term" value="F:TBP-class protein binding"/>
    <property type="evidence" value="ECO:0007669"/>
    <property type="project" value="InterPro"/>
</dbReference>
<protein>
    <recommendedName>
        <fullName evidence="2">Transcription factor TFIIB cyclin-like domain-containing protein</fullName>
    </recommendedName>
</protein>
<reference evidence="3" key="1">
    <citation type="journal article" date="2020" name="Nature">
        <title>Giant virus diversity and host interactions through global metagenomics.</title>
        <authorList>
            <person name="Schulz F."/>
            <person name="Roux S."/>
            <person name="Paez-Espino D."/>
            <person name="Jungbluth S."/>
            <person name="Walsh D.A."/>
            <person name="Denef V.J."/>
            <person name="McMahon K.D."/>
            <person name="Konstantinidis K.T."/>
            <person name="Eloe-Fadrosh E.A."/>
            <person name="Kyrpides N.C."/>
            <person name="Woyke T."/>
        </authorList>
    </citation>
    <scope>NUCLEOTIDE SEQUENCE</scope>
    <source>
        <strain evidence="3">GVMAG-S-1038524-41</strain>
    </source>
</reference>